<accession>A0A7S2HL03</accession>
<feature type="coiled-coil region" evidence="1">
    <location>
        <begin position="152"/>
        <end position="179"/>
    </location>
</feature>
<proteinExistence type="predicted"/>
<sequence length="179" mass="19750">MGASISTGCPCGIVEEHEAEPKLESISSSVSIKSNDVEEFDAEDDSTVTTQTEAKEEVIEKEDVIENEEAIEKEEVIAKAVDPELYSRRDIAKEHLDEVLADVRELEESLAQEKSKLQNAKKRSSVAYKPAIGMTPSYVAIEKEGKIIAEEIEHRKNDLKQAQKLYDDAEVAISNAGNA</sequence>
<evidence type="ECO:0000313" key="3">
    <source>
        <dbReference type="EMBL" id="CAD9493921.1"/>
    </source>
</evidence>
<dbReference type="AlphaFoldDB" id="A0A7S2HL03"/>
<reference evidence="3" key="1">
    <citation type="submission" date="2021-01" db="EMBL/GenBank/DDBJ databases">
        <authorList>
            <person name="Corre E."/>
            <person name="Pelletier E."/>
            <person name="Niang G."/>
            <person name="Scheremetjew M."/>
            <person name="Finn R."/>
            <person name="Kale V."/>
            <person name="Holt S."/>
            <person name="Cochrane G."/>
            <person name="Meng A."/>
            <person name="Brown T."/>
            <person name="Cohen L."/>
        </authorList>
    </citation>
    <scope>NUCLEOTIDE SEQUENCE</scope>
    <source>
        <strain evidence="3">CCMP1381</strain>
    </source>
</reference>
<keyword evidence="1" id="KW-0175">Coiled coil</keyword>
<feature type="compositionally biased region" description="Acidic residues" evidence="2">
    <location>
        <begin position="37"/>
        <end position="46"/>
    </location>
</feature>
<feature type="coiled-coil region" evidence="1">
    <location>
        <begin position="89"/>
        <end position="123"/>
    </location>
</feature>
<evidence type="ECO:0000256" key="2">
    <source>
        <dbReference type="SAM" id="MobiDB-lite"/>
    </source>
</evidence>
<gene>
    <name evidence="3" type="ORF">DSPE1174_LOCUS32439</name>
</gene>
<protein>
    <submittedName>
        <fullName evidence="3">Uncharacterized protein</fullName>
    </submittedName>
</protein>
<dbReference type="EMBL" id="HBGS01062295">
    <property type="protein sequence ID" value="CAD9493921.1"/>
    <property type="molecule type" value="Transcribed_RNA"/>
</dbReference>
<name>A0A7S2HL03_9STRA</name>
<feature type="region of interest" description="Disordered" evidence="2">
    <location>
        <begin position="20"/>
        <end position="53"/>
    </location>
</feature>
<organism evidence="3">
    <name type="scientific">Octactis speculum</name>
    <dbReference type="NCBI Taxonomy" id="3111310"/>
    <lineage>
        <taxon>Eukaryota</taxon>
        <taxon>Sar</taxon>
        <taxon>Stramenopiles</taxon>
        <taxon>Ochrophyta</taxon>
        <taxon>Dictyochophyceae</taxon>
        <taxon>Dictyochales</taxon>
        <taxon>Dictyochaceae</taxon>
        <taxon>Octactis</taxon>
    </lineage>
</organism>
<feature type="compositionally biased region" description="Low complexity" evidence="2">
    <location>
        <begin position="25"/>
        <end position="34"/>
    </location>
</feature>
<evidence type="ECO:0000256" key="1">
    <source>
        <dbReference type="SAM" id="Coils"/>
    </source>
</evidence>